<dbReference type="EMBL" id="KV748856">
    <property type="protein sequence ID" value="OCL12598.1"/>
    <property type="molecule type" value="Genomic_DNA"/>
</dbReference>
<dbReference type="PANTHER" id="PTHR12975:SF6">
    <property type="entry name" value="TRAFFICKING PROTEIN PARTICLE COMPLEX SUBUNIT 8"/>
    <property type="match status" value="1"/>
</dbReference>
<organism evidence="2 3">
    <name type="scientific">Glonium stellatum</name>
    <dbReference type="NCBI Taxonomy" id="574774"/>
    <lineage>
        <taxon>Eukaryota</taxon>
        <taxon>Fungi</taxon>
        <taxon>Dikarya</taxon>
        <taxon>Ascomycota</taxon>
        <taxon>Pezizomycotina</taxon>
        <taxon>Dothideomycetes</taxon>
        <taxon>Pleosporomycetidae</taxon>
        <taxon>Gloniales</taxon>
        <taxon>Gloniaceae</taxon>
        <taxon>Glonium</taxon>
    </lineage>
</organism>
<dbReference type="AlphaFoldDB" id="A0A8E2F9W8"/>
<feature type="region of interest" description="Disordered" evidence="1">
    <location>
        <begin position="1"/>
        <end position="103"/>
    </location>
</feature>
<dbReference type="InterPro" id="IPR024420">
    <property type="entry name" value="TRAPP_III_complex_Trs85"/>
</dbReference>
<evidence type="ECO:0000256" key="1">
    <source>
        <dbReference type="SAM" id="MobiDB-lite"/>
    </source>
</evidence>
<sequence length="536" mass="59560">MTPPQDASPFKPAQYADLQSSVVLPKRRQSPSSSIASLPYRRSNPSLSSLFASTASLPSSRPSSGTATPLAQVAPSSVFSPGSRINGTRSPANSPTGRPDEPRNLILRSFVPHVAVVASADTEDIVNAKGFTGGLLELLRPFGESVPGKVTIRDSVGASRSWEDFGIRFTGMTDGLGYPTVPGRGSTEVRSEGANGYRDSGRTSINFSRTGGDIAQIEEAVDRHLQYSELQSHDLVSDYLNHKKEPSHTDSLTSPFYTLYLRRLLSGLPMTPHETFAHPVACIIAISSRNPAPIEELRRLYGSTNTGNHRLPQWVNNEFLRYYVLIHDEEHSDITKSNALFEQMKRHFGLHCHLLRLKSNQCIPSDDDSTRLPLCEWLSAAEELAEIQKREAADDITDPTPYLFDSDVTALRTFVRELVTQSIIPTMERNTATWNEQILSRRRGISGRFMSLSKRWTPFSSTRTSSPTSSSSSSNYDSLQGFYRPDAPEALMRKLADYAFMLRDFKLAHSTYDLLRTDFTNDKAWRHYAGAAEMTA</sequence>
<dbReference type="Pfam" id="PF12739">
    <property type="entry name" value="TRAPPC-Trs85"/>
    <property type="match status" value="1"/>
</dbReference>
<feature type="region of interest" description="Disordered" evidence="1">
    <location>
        <begin position="178"/>
        <end position="200"/>
    </location>
</feature>
<feature type="compositionally biased region" description="Low complexity" evidence="1">
    <location>
        <begin position="45"/>
        <end position="67"/>
    </location>
</feature>
<feature type="region of interest" description="Disordered" evidence="1">
    <location>
        <begin position="458"/>
        <end position="477"/>
    </location>
</feature>
<gene>
    <name evidence="2" type="ORF">AOQ84DRAFT_372934</name>
</gene>
<reference evidence="2 3" key="1">
    <citation type="journal article" date="2016" name="Nat. Commun.">
        <title>Ectomycorrhizal ecology is imprinted in the genome of the dominant symbiotic fungus Cenococcum geophilum.</title>
        <authorList>
            <consortium name="DOE Joint Genome Institute"/>
            <person name="Peter M."/>
            <person name="Kohler A."/>
            <person name="Ohm R.A."/>
            <person name="Kuo A."/>
            <person name="Krutzmann J."/>
            <person name="Morin E."/>
            <person name="Arend M."/>
            <person name="Barry K.W."/>
            <person name="Binder M."/>
            <person name="Choi C."/>
            <person name="Clum A."/>
            <person name="Copeland A."/>
            <person name="Grisel N."/>
            <person name="Haridas S."/>
            <person name="Kipfer T."/>
            <person name="LaButti K."/>
            <person name="Lindquist E."/>
            <person name="Lipzen A."/>
            <person name="Maire R."/>
            <person name="Meier B."/>
            <person name="Mihaltcheva S."/>
            <person name="Molinier V."/>
            <person name="Murat C."/>
            <person name="Poggeler S."/>
            <person name="Quandt C.A."/>
            <person name="Sperisen C."/>
            <person name="Tritt A."/>
            <person name="Tisserant E."/>
            <person name="Crous P.W."/>
            <person name="Henrissat B."/>
            <person name="Nehls U."/>
            <person name="Egli S."/>
            <person name="Spatafora J.W."/>
            <person name="Grigoriev I.V."/>
            <person name="Martin F.M."/>
        </authorList>
    </citation>
    <scope>NUCLEOTIDE SEQUENCE [LARGE SCALE GENOMIC DNA]</scope>
    <source>
        <strain evidence="2 3">CBS 207.34</strain>
    </source>
</reference>
<keyword evidence="3" id="KW-1185">Reference proteome</keyword>
<feature type="compositionally biased region" description="Polar residues" evidence="1">
    <location>
        <begin position="74"/>
        <end position="96"/>
    </location>
</feature>
<evidence type="ECO:0000313" key="2">
    <source>
        <dbReference type="EMBL" id="OCL12598.1"/>
    </source>
</evidence>
<dbReference type="GO" id="GO:1990072">
    <property type="term" value="C:TRAPPIII protein complex"/>
    <property type="evidence" value="ECO:0007669"/>
    <property type="project" value="TreeGrafter"/>
</dbReference>
<evidence type="ECO:0000313" key="3">
    <source>
        <dbReference type="Proteomes" id="UP000250140"/>
    </source>
</evidence>
<dbReference type="OrthoDB" id="203724at2759"/>
<feature type="non-terminal residue" evidence="2">
    <location>
        <position position="1"/>
    </location>
</feature>
<dbReference type="PANTHER" id="PTHR12975">
    <property type="entry name" value="TRANSPORT PROTEIN TRAPP"/>
    <property type="match status" value="1"/>
</dbReference>
<protein>
    <submittedName>
        <fullName evidence="2">Uncharacterized protein</fullName>
    </submittedName>
</protein>
<proteinExistence type="predicted"/>
<feature type="compositionally biased region" description="Low complexity" evidence="1">
    <location>
        <begin position="460"/>
        <end position="474"/>
    </location>
</feature>
<dbReference type="Proteomes" id="UP000250140">
    <property type="component" value="Unassembled WGS sequence"/>
</dbReference>
<name>A0A8E2F9W8_9PEZI</name>
<accession>A0A8E2F9W8</accession>